<gene>
    <name evidence="6" type="ORF">SAMN05216526_0870</name>
</gene>
<comment type="subcellular location">
    <subcellularLocation>
        <location evidence="1">Membrane</location>
        <topology evidence="1">Single-pass membrane protein</topology>
    </subcellularLocation>
</comment>
<dbReference type="Proteomes" id="UP000223759">
    <property type="component" value="Unassembled WGS sequence"/>
</dbReference>
<feature type="domain" description="Translocation and assembly module TamB C-terminal" evidence="5">
    <location>
        <begin position="565"/>
        <end position="898"/>
    </location>
</feature>
<dbReference type="GO" id="GO:0005886">
    <property type="term" value="C:plasma membrane"/>
    <property type="evidence" value="ECO:0007669"/>
    <property type="project" value="InterPro"/>
</dbReference>
<evidence type="ECO:0000256" key="2">
    <source>
        <dbReference type="ARBA" id="ARBA00022692"/>
    </source>
</evidence>
<evidence type="ECO:0000256" key="3">
    <source>
        <dbReference type="ARBA" id="ARBA00022989"/>
    </source>
</evidence>
<keyword evidence="2" id="KW-0812">Transmembrane</keyword>
<feature type="domain" description="Translocation and assembly module TamB C-terminal" evidence="5">
    <location>
        <begin position="461"/>
        <end position="540"/>
    </location>
</feature>
<evidence type="ECO:0000256" key="1">
    <source>
        <dbReference type="ARBA" id="ARBA00004167"/>
    </source>
</evidence>
<dbReference type="RefSeq" id="WP_076755318.1">
    <property type="nucleotide sequence ID" value="NZ_CP023018.1"/>
</dbReference>
<proteinExistence type="predicted"/>
<dbReference type="GO" id="GO:0009306">
    <property type="term" value="P:protein secretion"/>
    <property type="evidence" value="ECO:0007669"/>
    <property type="project" value="InterPro"/>
</dbReference>
<dbReference type="EMBL" id="FTPK01000002">
    <property type="protein sequence ID" value="SIT68515.1"/>
    <property type="molecule type" value="Genomic_DNA"/>
</dbReference>
<keyword evidence="7" id="KW-1185">Reference proteome</keyword>
<dbReference type="PANTHER" id="PTHR36985:SF1">
    <property type="entry name" value="TRANSLOCATION AND ASSEMBLY MODULE SUBUNIT TAMB"/>
    <property type="match status" value="1"/>
</dbReference>
<evidence type="ECO:0000256" key="4">
    <source>
        <dbReference type="ARBA" id="ARBA00023136"/>
    </source>
</evidence>
<organism evidence="6 7">
    <name type="scientific">Ectothiorhodosinus mongolicus</name>
    <dbReference type="NCBI Taxonomy" id="233100"/>
    <lineage>
        <taxon>Bacteria</taxon>
        <taxon>Pseudomonadati</taxon>
        <taxon>Pseudomonadota</taxon>
        <taxon>Gammaproteobacteria</taxon>
        <taxon>Chromatiales</taxon>
        <taxon>Ectothiorhodospiraceae</taxon>
        <taxon>Ectothiorhodosinus</taxon>
    </lineage>
</organism>
<keyword evidence="4" id="KW-0472">Membrane</keyword>
<evidence type="ECO:0000313" key="6">
    <source>
        <dbReference type="EMBL" id="SIT68515.1"/>
    </source>
</evidence>
<name>A0A1R3VYE0_9GAMM</name>
<dbReference type="STRING" id="233100.SAMN05216526_0870"/>
<protein>
    <submittedName>
        <fullName evidence="6">Translocation and assembly module TamB</fullName>
    </submittedName>
</protein>
<accession>A0A1R3VYE0</accession>
<reference evidence="6 7" key="1">
    <citation type="submission" date="2017-01" db="EMBL/GenBank/DDBJ databases">
        <authorList>
            <person name="Mah S.A."/>
            <person name="Swanson W.J."/>
            <person name="Moy G.W."/>
            <person name="Vacquier V.D."/>
        </authorList>
    </citation>
    <scope>NUCLEOTIDE SEQUENCE [LARGE SCALE GENOMIC DNA]</scope>
    <source>
        <strain evidence="6 7">M9</strain>
    </source>
</reference>
<evidence type="ECO:0000313" key="7">
    <source>
        <dbReference type="Proteomes" id="UP000223759"/>
    </source>
</evidence>
<dbReference type="Pfam" id="PF04357">
    <property type="entry name" value="TamB"/>
    <property type="match status" value="2"/>
</dbReference>
<keyword evidence="3" id="KW-1133">Transmembrane helix</keyword>
<dbReference type="GO" id="GO:0097347">
    <property type="term" value="C:TAM protein secretion complex"/>
    <property type="evidence" value="ECO:0007669"/>
    <property type="project" value="TreeGrafter"/>
</dbReference>
<dbReference type="InterPro" id="IPR007452">
    <property type="entry name" value="TamB_C"/>
</dbReference>
<dbReference type="AlphaFoldDB" id="A0A1R3VYE0"/>
<dbReference type="PANTHER" id="PTHR36985">
    <property type="entry name" value="TRANSLOCATION AND ASSEMBLY MODULE SUBUNIT TAMB"/>
    <property type="match status" value="1"/>
</dbReference>
<evidence type="ECO:0000259" key="5">
    <source>
        <dbReference type="Pfam" id="PF04357"/>
    </source>
</evidence>
<sequence>MRRLLLWVVAPLLALMLLVAGALAVLLGTQPGARWALDLGLDFVPGEVRYEALEGSLFSGIRLEGVHYQHPALELGLDRLEVALAWPALWQERSVRITRLLGDGLRLRLLAAADTAVDVDVDAGADADAPSPVLEEIPQSAEAAWETLGLQAPTGLKLPLPLRIAVDEARIRDLLLETADGPLLRLDALQLAGSAGAQHLDITHLEILASGNRVVLEAQIDTQLDVDLVIAAPRLSGLLPDVDGHLALALEIHGPLAEPQLRLRGQLRDLTRADLRLSGLFLDLDVGIDPQRPFAVDIRLDELVAGSALSVPSAHLQGIGLAEEHQLSLDVRSNQGDVSLRLTGGLASGPSWQGMVDRLDISQALAGDWTLREPAVLALNRVAARLEDLCLMQADARLCVMAQGTYTGEGMVRVDLDDYPLQPWAPDVELPEHVDDRISASAEIRRGDELIAQLNVEFLQQGTLSGRVALQPRLDGETELDGDLQLALDDLSVLALLVPDLRDTHGRLSGDLKLSGLLSRPELGGELQLQEGRMRIPEAGIEVTDIQLSLCQCEQNTLELTGSARSGEGELRLNGNLRLTPDGQLPISLQVQGENFELLRRPDIEAHVSPDLDLLIIGRRIIVNGSVDVPRALVALAQLPPQAVGVSRDEIIIDDDTEVADPLLIVARVRAGLGDDVRISGYGLDARLTGDLAIHESPGVPLRLFGEILVAEGRYKAYGQDLTVERGMVIFQGPPDNPGLNIRAFREVPAHNVTVGIELTGTAAEPRSRLFSSPPTSETDTLSLLVTGRPLSGAGEGDADALVQAIAVLGIERGGFITDRMGQELGLDEFRIDTGTDLESAALVMGRYLSPRLLLRYSVGLFDAVNTVMLQYALTRSLSLETASSSEAQSMDLIYRLER</sequence>